<sequence length="449" mass="53267">MLNRFVLSRKHNRDATHIQLIPGEFLYLRRADGGLGIPSLDAQLKRQRFIFMMQFVAQAQETTGRWWTTASTELLRSILPRYSKCHALDLLTISPQRHGEMIKWRHVSTWWKTTWTWWHRTSWDKRWSDLHSDERVKYALHQPIWFHSDAELHYEQQMRGSTASAHRRCIGMAPEPQRSFRLHVSRVFGLRSLADFMRIENAWPTQVGFVTRHIDFTLVDITPGQQAKWLRALYREATQIVNRLEAGDVVLSPLIRDSQRLIPYVGVLNNEKLCLFPAIPRSAVLRIVWTPKPPTKPHPMKVHWDRIDASHVKTHAKLGKRLRKVLLPIFEDLQFRLAFRLLPVRSRFWFLEHVNPGIRKCVRAIESDQHLFFDCTFALGLWRHVLDIARILFKHKPTWLDIALAREMRVRDEWTDHEAIVVDVWHVLRSVTLHFVWSDRNRCLFDGRQ</sequence>
<dbReference type="EMBL" id="NCKW01010567">
    <property type="protein sequence ID" value="POM65118.1"/>
    <property type="molecule type" value="Genomic_DNA"/>
</dbReference>
<evidence type="ECO:0000313" key="2">
    <source>
        <dbReference type="Proteomes" id="UP000237271"/>
    </source>
</evidence>
<gene>
    <name evidence="1" type="ORF">PHPALM_19222</name>
</gene>
<dbReference type="OrthoDB" id="121889at2759"/>
<evidence type="ECO:0000313" key="1">
    <source>
        <dbReference type="EMBL" id="POM65118.1"/>
    </source>
</evidence>
<keyword evidence="2" id="KW-1185">Reference proteome</keyword>
<protein>
    <submittedName>
        <fullName evidence="1">Uncharacterized protein</fullName>
    </submittedName>
</protein>
<dbReference type="Proteomes" id="UP000237271">
    <property type="component" value="Unassembled WGS sequence"/>
</dbReference>
<name>A0A2P4XHU6_9STRA</name>
<accession>A0A2P4XHU6</accession>
<proteinExistence type="predicted"/>
<comment type="caution">
    <text evidence="1">The sequence shown here is derived from an EMBL/GenBank/DDBJ whole genome shotgun (WGS) entry which is preliminary data.</text>
</comment>
<reference evidence="1 2" key="1">
    <citation type="journal article" date="2017" name="Genome Biol. Evol.">
        <title>Phytophthora megakarya and P. palmivora, closely related causal agents of cacao black pod rot, underwent increases in genome sizes and gene numbers by different mechanisms.</title>
        <authorList>
            <person name="Ali S.S."/>
            <person name="Shao J."/>
            <person name="Lary D.J."/>
            <person name="Kronmiller B."/>
            <person name="Shen D."/>
            <person name="Strem M.D."/>
            <person name="Amoako-Attah I."/>
            <person name="Akrofi A.Y."/>
            <person name="Begoude B.A."/>
            <person name="Ten Hoopen G.M."/>
            <person name="Coulibaly K."/>
            <person name="Kebe B.I."/>
            <person name="Melnick R.L."/>
            <person name="Guiltinan M.J."/>
            <person name="Tyler B.M."/>
            <person name="Meinhardt L.W."/>
            <person name="Bailey B.A."/>
        </authorList>
    </citation>
    <scope>NUCLEOTIDE SEQUENCE [LARGE SCALE GENOMIC DNA]</scope>
    <source>
        <strain evidence="2">sbr112.9</strain>
    </source>
</reference>
<feature type="non-terminal residue" evidence="1">
    <location>
        <position position="449"/>
    </location>
</feature>
<organism evidence="1 2">
    <name type="scientific">Phytophthora palmivora</name>
    <dbReference type="NCBI Taxonomy" id="4796"/>
    <lineage>
        <taxon>Eukaryota</taxon>
        <taxon>Sar</taxon>
        <taxon>Stramenopiles</taxon>
        <taxon>Oomycota</taxon>
        <taxon>Peronosporomycetes</taxon>
        <taxon>Peronosporales</taxon>
        <taxon>Peronosporaceae</taxon>
        <taxon>Phytophthora</taxon>
    </lineage>
</organism>
<dbReference type="AlphaFoldDB" id="A0A2P4XHU6"/>